<proteinExistence type="predicted"/>
<dbReference type="HOGENOM" id="CLU_018272_7_1_6"/>
<dbReference type="KEGG" id="tol:TOL_2092"/>
<dbReference type="PANTHER" id="PTHR20858:SF17">
    <property type="entry name" value="HYDROXYMETHYLPYRIMIDINE_PHOSPHOMETHYLPYRIMIDINE KINASE THI20-RELATED"/>
    <property type="match status" value="1"/>
</dbReference>
<dbReference type="InterPro" id="IPR036206">
    <property type="entry name" value="ThiamineP_synth_sf"/>
</dbReference>
<organism evidence="3 4">
    <name type="scientific">Thalassolituus oleivorans MIL-1</name>
    <dbReference type="NCBI Taxonomy" id="1298593"/>
    <lineage>
        <taxon>Bacteria</taxon>
        <taxon>Pseudomonadati</taxon>
        <taxon>Pseudomonadota</taxon>
        <taxon>Gammaproteobacteria</taxon>
        <taxon>Oceanospirillales</taxon>
        <taxon>Oceanospirillaceae</taxon>
        <taxon>Thalassolituus</taxon>
    </lineage>
</organism>
<evidence type="ECO:0000259" key="2">
    <source>
        <dbReference type="Pfam" id="PF08543"/>
    </source>
</evidence>
<dbReference type="AlphaFoldDB" id="M5DSW8"/>
<protein>
    <submittedName>
        <fullName evidence="3">Uncharacterized protein</fullName>
    </submittedName>
</protein>
<feature type="domain" description="Thiamine phosphate synthase/TenI" evidence="1">
    <location>
        <begin position="347"/>
        <end position="515"/>
    </location>
</feature>
<dbReference type="InterPro" id="IPR029056">
    <property type="entry name" value="Ribokinase-like"/>
</dbReference>
<dbReference type="InterPro" id="IPR022998">
    <property type="entry name" value="ThiamineP_synth_TenI"/>
</dbReference>
<reference evidence="3 4" key="1">
    <citation type="journal article" date="2013" name="Genome Announc.">
        <title>Genome Sequence of Thalassolituus oleivorans MIL-1 (DSM 14913T).</title>
        <authorList>
            <person name="Golyshin P.N."/>
            <person name="Werner J."/>
            <person name="Chernikova T.N."/>
            <person name="Tran H."/>
            <person name="Ferrer M."/>
            <person name="Yakimov M.M."/>
            <person name="Teeling H."/>
            <person name="Golyshina O.V."/>
        </authorList>
    </citation>
    <scope>NUCLEOTIDE SEQUENCE [LARGE SCALE GENOMIC DNA]</scope>
    <source>
        <strain evidence="3 4">MIL-1</strain>
    </source>
</reference>
<name>M5DSW8_9GAMM</name>
<dbReference type="GO" id="GO:0008902">
    <property type="term" value="F:hydroxymethylpyrimidine kinase activity"/>
    <property type="evidence" value="ECO:0007669"/>
    <property type="project" value="TreeGrafter"/>
</dbReference>
<dbReference type="GO" id="GO:0009228">
    <property type="term" value="P:thiamine biosynthetic process"/>
    <property type="evidence" value="ECO:0007669"/>
    <property type="project" value="UniProtKB-KW"/>
</dbReference>
<dbReference type="STRING" id="187493.CN03_07770"/>
<dbReference type="eggNOG" id="COG0352">
    <property type="taxonomic scope" value="Bacteria"/>
</dbReference>
<dbReference type="SUPFAM" id="SSF53613">
    <property type="entry name" value="Ribokinase-like"/>
    <property type="match status" value="1"/>
</dbReference>
<dbReference type="EMBL" id="HF680312">
    <property type="protein sequence ID" value="CCU72501.1"/>
    <property type="molecule type" value="Genomic_DNA"/>
</dbReference>
<gene>
    <name evidence="3" type="ORF">TOL_2092</name>
</gene>
<dbReference type="GO" id="GO:0005829">
    <property type="term" value="C:cytosol"/>
    <property type="evidence" value="ECO:0007669"/>
    <property type="project" value="TreeGrafter"/>
</dbReference>
<dbReference type="Pfam" id="PF08543">
    <property type="entry name" value="Phos_pyr_kin"/>
    <property type="match status" value="1"/>
</dbReference>
<dbReference type="Gene3D" id="3.40.1190.20">
    <property type="match status" value="1"/>
</dbReference>
<dbReference type="Pfam" id="PF02581">
    <property type="entry name" value="TMP-TENI"/>
    <property type="match status" value="1"/>
</dbReference>
<evidence type="ECO:0000313" key="3">
    <source>
        <dbReference type="EMBL" id="CCU72501.1"/>
    </source>
</evidence>
<sequence length="535" mass="58374">MAGWTYGRAQRGGAIDAVMGITFWRAAAARRYIMSTLDTLLHRPRVWSIAASDSSGGAGAQADLAMTHALNVDCVTLISAITAQNSVGVQNHYSLPVEQLEQQWQSSLIDGLPSAIKLGWLPPSEEFRTWLLARLSDVACPIIWDPVKQASGDGLPTPDDDLFWRDLLPLITVITPNLVEARWLIADEQASLQHAITALHAFGVETVCITGGDDVNDKAVLTYVSHQAETLRSEEPECQVLPQFAIKQTRFAWQAHGSGCHFSAALAANIANQQRCYDAILFAAIYAQAAFQNASYRGSGYHNCFAINQLPSIDAWPEVIPLSSLMANAVKSSPKVGSLGLYALTSELAHLEQLLALGVDTLQWRVKDPTADFTAQTRTAMQLCRDANTRFIINDYWQLAIELGADGVHLGQEDCVTADWQAIRNAGLITGISTHTEWEIAHARGYQPSYIAFGPVYKPLSKTLRYLPLGCEQIAVWQQRYGSERALTCIGGITGDQVADVAATGIPSIAIVTALLPGPMQVEQHCAMRQHYPRP</sequence>
<dbReference type="GO" id="GO:0009229">
    <property type="term" value="P:thiamine diphosphate biosynthetic process"/>
    <property type="evidence" value="ECO:0007669"/>
    <property type="project" value="UniProtKB-UniPathway"/>
</dbReference>
<dbReference type="Gene3D" id="3.20.20.70">
    <property type="entry name" value="Aldolase class I"/>
    <property type="match status" value="1"/>
</dbReference>
<dbReference type="PANTHER" id="PTHR20858">
    <property type="entry name" value="PHOSPHOMETHYLPYRIMIDINE KINASE"/>
    <property type="match status" value="1"/>
</dbReference>
<dbReference type="InterPro" id="IPR013785">
    <property type="entry name" value="Aldolase_TIM"/>
</dbReference>
<dbReference type="eggNOG" id="COG0351">
    <property type="taxonomic scope" value="Bacteria"/>
</dbReference>
<evidence type="ECO:0000259" key="1">
    <source>
        <dbReference type="Pfam" id="PF02581"/>
    </source>
</evidence>
<evidence type="ECO:0000313" key="4">
    <source>
        <dbReference type="Proteomes" id="UP000011866"/>
    </source>
</evidence>
<dbReference type="InterPro" id="IPR013749">
    <property type="entry name" value="PM/HMP-P_kinase-1"/>
</dbReference>
<dbReference type="UniPathway" id="UPA00060">
    <property type="reaction ID" value="UER00138"/>
</dbReference>
<dbReference type="SUPFAM" id="SSF51391">
    <property type="entry name" value="Thiamin phosphate synthase"/>
    <property type="match status" value="1"/>
</dbReference>
<dbReference type="GO" id="GO:0008972">
    <property type="term" value="F:phosphomethylpyrimidine kinase activity"/>
    <property type="evidence" value="ECO:0007669"/>
    <property type="project" value="TreeGrafter"/>
</dbReference>
<feature type="domain" description="Pyridoxamine kinase/Phosphomethylpyrimidine kinase" evidence="2">
    <location>
        <begin position="53"/>
        <end position="301"/>
    </location>
</feature>
<accession>M5DSW8</accession>
<dbReference type="CDD" id="cd00564">
    <property type="entry name" value="TMP_TenI"/>
    <property type="match status" value="1"/>
</dbReference>
<dbReference type="Proteomes" id="UP000011866">
    <property type="component" value="Chromosome"/>
</dbReference>
<keyword evidence="4" id="KW-1185">Reference proteome</keyword>